<dbReference type="OrthoDB" id="8019190at2759"/>
<evidence type="ECO:0000313" key="1">
    <source>
        <dbReference type="EMBL" id="VDK28966.1"/>
    </source>
</evidence>
<evidence type="ECO:0000313" key="3">
    <source>
        <dbReference type="WBParaSite" id="GPUH_0000088801-mRNA-1"/>
    </source>
</evidence>
<dbReference type="Pfam" id="PF05380">
    <property type="entry name" value="Peptidase_A17"/>
    <property type="match status" value="1"/>
</dbReference>
<evidence type="ECO:0000313" key="2">
    <source>
        <dbReference type="Proteomes" id="UP000271098"/>
    </source>
</evidence>
<dbReference type="AlphaFoldDB" id="A0A183CWP7"/>
<protein>
    <submittedName>
        <fullName evidence="3">RNase H domain-containing protein</fullName>
    </submittedName>
</protein>
<organism evidence="3">
    <name type="scientific">Gongylonema pulchrum</name>
    <dbReference type="NCBI Taxonomy" id="637853"/>
    <lineage>
        <taxon>Eukaryota</taxon>
        <taxon>Metazoa</taxon>
        <taxon>Ecdysozoa</taxon>
        <taxon>Nematoda</taxon>
        <taxon>Chromadorea</taxon>
        <taxon>Rhabditida</taxon>
        <taxon>Spirurina</taxon>
        <taxon>Spiruromorpha</taxon>
        <taxon>Spiruroidea</taxon>
        <taxon>Gongylonematidae</taxon>
        <taxon>Gongylonema</taxon>
    </lineage>
</organism>
<accession>A0A183CWP7</accession>
<dbReference type="InterPro" id="IPR008042">
    <property type="entry name" value="Retrotrans_Pao"/>
</dbReference>
<keyword evidence="2" id="KW-1185">Reference proteome</keyword>
<dbReference type="Proteomes" id="UP000271098">
    <property type="component" value="Unassembled WGS sequence"/>
</dbReference>
<dbReference type="EMBL" id="UYRT01000929">
    <property type="protein sequence ID" value="VDK28966.1"/>
    <property type="molecule type" value="Genomic_DNA"/>
</dbReference>
<proteinExistence type="predicted"/>
<dbReference type="PANTHER" id="PTHR47331">
    <property type="entry name" value="PHD-TYPE DOMAIN-CONTAINING PROTEIN"/>
    <property type="match status" value="1"/>
</dbReference>
<name>A0A183CWP7_9BILA</name>
<sequence length="90" mass="10231">MARIKARQCPIKGARIPQLELLAGLIGVRVQNFVKNERNMNDAVSCVYSDSKCVLHWINSTKANNSKFVQNHPDEIRATEIISKYFPTKD</sequence>
<reference evidence="1 2" key="2">
    <citation type="submission" date="2018-11" db="EMBL/GenBank/DDBJ databases">
        <authorList>
            <consortium name="Pathogen Informatics"/>
        </authorList>
    </citation>
    <scope>NUCLEOTIDE SEQUENCE [LARGE SCALE GENOMIC DNA]</scope>
</reference>
<gene>
    <name evidence="1" type="ORF">GPUH_LOCUS888</name>
</gene>
<reference evidence="3" key="1">
    <citation type="submission" date="2016-06" db="UniProtKB">
        <authorList>
            <consortium name="WormBaseParasite"/>
        </authorList>
    </citation>
    <scope>IDENTIFICATION</scope>
</reference>
<dbReference type="WBParaSite" id="GPUH_0000088801-mRNA-1">
    <property type="protein sequence ID" value="GPUH_0000088801-mRNA-1"/>
    <property type="gene ID" value="GPUH_0000088801"/>
</dbReference>